<protein>
    <submittedName>
        <fullName evidence="2">Phospholipase B-like</fullName>
    </submittedName>
</protein>
<gene>
    <name evidence="1" type="ORF">C1SCF055_LOCUS4949</name>
</gene>
<comment type="caution">
    <text evidence="1">The sequence shown here is derived from an EMBL/GenBank/DDBJ whole genome shotgun (WGS) entry which is preliminary data.</text>
</comment>
<evidence type="ECO:0000313" key="3">
    <source>
        <dbReference type="Proteomes" id="UP001152797"/>
    </source>
</evidence>
<dbReference type="InterPro" id="IPR029063">
    <property type="entry name" value="SAM-dependent_MTases_sf"/>
</dbReference>
<accession>A0A9P1BNW3</accession>
<dbReference type="AlphaFoldDB" id="A0A9P1BNW3"/>
<dbReference type="EMBL" id="CAMXCT030000294">
    <property type="protein sequence ID" value="CAL4764066.1"/>
    <property type="molecule type" value="Genomic_DNA"/>
</dbReference>
<dbReference type="SUPFAM" id="SSF53335">
    <property type="entry name" value="S-adenosyl-L-methionine-dependent methyltransferases"/>
    <property type="match status" value="1"/>
</dbReference>
<reference evidence="1" key="1">
    <citation type="submission" date="2022-10" db="EMBL/GenBank/DDBJ databases">
        <authorList>
            <person name="Chen Y."/>
            <person name="Dougan E. K."/>
            <person name="Chan C."/>
            <person name="Rhodes N."/>
            <person name="Thang M."/>
        </authorList>
    </citation>
    <scope>NUCLEOTIDE SEQUENCE</scope>
</reference>
<dbReference type="EMBL" id="CAMXCT010000294">
    <property type="protein sequence ID" value="CAI3976754.1"/>
    <property type="molecule type" value="Genomic_DNA"/>
</dbReference>
<reference evidence="2 3" key="2">
    <citation type="submission" date="2024-05" db="EMBL/GenBank/DDBJ databases">
        <authorList>
            <person name="Chen Y."/>
            <person name="Shah S."/>
            <person name="Dougan E. K."/>
            <person name="Thang M."/>
            <person name="Chan C."/>
        </authorList>
    </citation>
    <scope>NUCLEOTIDE SEQUENCE [LARGE SCALE GENOMIC DNA]</scope>
</reference>
<dbReference type="EMBL" id="CAMXCT020000294">
    <property type="protein sequence ID" value="CAL1130129.1"/>
    <property type="molecule type" value="Genomic_DNA"/>
</dbReference>
<dbReference type="Proteomes" id="UP001152797">
    <property type="component" value="Unassembled WGS sequence"/>
</dbReference>
<dbReference type="PANTHER" id="PTHR43861">
    <property type="entry name" value="TRANS-ACONITATE 2-METHYLTRANSFERASE-RELATED"/>
    <property type="match status" value="1"/>
</dbReference>
<dbReference type="OrthoDB" id="540004at2759"/>
<dbReference type="Pfam" id="PF13489">
    <property type="entry name" value="Methyltransf_23"/>
    <property type="match status" value="1"/>
</dbReference>
<proteinExistence type="predicted"/>
<dbReference type="CDD" id="cd02440">
    <property type="entry name" value="AdoMet_MTases"/>
    <property type="match status" value="1"/>
</dbReference>
<organism evidence="1">
    <name type="scientific">Cladocopium goreaui</name>
    <dbReference type="NCBI Taxonomy" id="2562237"/>
    <lineage>
        <taxon>Eukaryota</taxon>
        <taxon>Sar</taxon>
        <taxon>Alveolata</taxon>
        <taxon>Dinophyceae</taxon>
        <taxon>Suessiales</taxon>
        <taxon>Symbiodiniaceae</taxon>
        <taxon>Cladocopium</taxon>
    </lineage>
</organism>
<evidence type="ECO:0000313" key="1">
    <source>
        <dbReference type="EMBL" id="CAI3976754.1"/>
    </source>
</evidence>
<evidence type="ECO:0000313" key="2">
    <source>
        <dbReference type="EMBL" id="CAL4764066.1"/>
    </source>
</evidence>
<dbReference type="Gene3D" id="3.40.50.150">
    <property type="entry name" value="Vaccinia Virus protein VP39"/>
    <property type="match status" value="1"/>
</dbReference>
<name>A0A9P1BNW3_9DINO</name>
<keyword evidence="3" id="KW-1185">Reference proteome</keyword>
<sequence>MLVGVCIVWIPIRDYSPENQNMANIPGALWYLHNEIVWHPWLRAGTYAATPKTRIERFLVFSRASQELYDKGMNFGVVNTYDLGKCSGPYKCENLEEYGPVVGCESWNPKAENNFPHGQWTGTNVYPNEMAASTPLLEHWVSAYRNDHRGRPLLDIGCAYGRNVLAAAQRLEGSRSDGTEVQIVACDCAKEHLAVVDELEISGVKTAWGKLPEDLEEAAAVASDVGGFSGILLSEVLHQLPGSSIEKTLMAMIDLLAPGGTLCITMFSPNANFSGGACPVGKHMRHVFEERRGEGKRWPGEGFRLKELLEELKAPVHLDAEAMKCFCAYHHCATAEQLRRAAEEAGFQVLLAQQARHPGHAEAFWG</sequence>
<dbReference type="PANTHER" id="PTHR43861:SF1">
    <property type="entry name" value="TRANS-ACONITATE 2-METHYLTRANSFERASE"/>
    <property type="match status" value="1"/>
</dbReference>